<sequence>MAASTHSLSRLHLQIPSIRIPTSCNSCPSLSLSSLSSQNSFLGTLSFSITPHSRLFPISPTTKLRSITATISFNRPTSNPDNAAAEQAAKWSWRAIKSFAMGQLEARKLRYANTGTEALLMGIIIEGTSLAAKFLRAHGITLTKVREECTKLLGKGDMFYCSPMCPPLTESAQKALDWAVNHKLNSGENGEVTTTDMLLGIWSEKDSPGHKILAALGFDDEKAEELKTLSSKPGFHEG</sequence>
<dbReference type="Proteomes" id="UP001153076">
    <property type="component" value="Unassembled WGS sequence"/>
</dbReference>
<dbReference type="SUPFAM" id="SSF81923">
    <property type="entry name" value="Double Clp-N motif"/>
    <property type="match status" value="1"/>
</dbReference>
<name>A0A9Q1KJ73_9CARY</name>
<dbReference type="OrthoDB" id="2014724at2759"/>
<dbReference type="InterPro" id="IPR004176">
    <property type="entry name" value="Clp_R_N"/>
</dbReference>
<evidence type="ECO:0000313" key="3">
    <source>
        <dbReference type="EMBL" id="KAJ8443796.1"/>
    </source>
</evidence>
<dbReference type="Pfam" id="PF02861">
    <property type="entry name" value="Clp_N"/>
    <property type="match status" value="1"/>
</dbReference>
<dbReference type="InterPro" id="IPR036628">
    <property type="entry name" value="Clp_N_dom_sf"/>
</dbReference>
<dbReference type="AlphaFoldDB" id="A0A9Q1KJ73"/>
<organism evidence="3 4">
    <name type="scientific">Carnegiea gigantea</name>
    <dbReference type="NCBI Taxonomy" id="171969"/>
    <lineage>
        <taxon>Eukaryota</taxon>
        <taxon>Viridiplantae</taxon>
        <taxon>Streptophyta</taxon>
        <taxon>Embryophyta</taxon>
        <taxon>Tracheophyta</taxon>
        <taxon>Spermatophyta</taxon>
        <taxon>Magnoliopsida</taxon>
        <taxon>eudicotyledons</taxon>
        <taxon>Gunneridae</taxon>
        <taxon>Pentapetalae</taxon>
        <taxon>Caryophyllales</taxon>
        <taxon>Cactineae</taxon>
        <taxon>Cactaceae</taxon>
        <taxon>Cactoideae</taxon>
        <taxon>Echinocereeae</taxon>
        <taxon>Carnegiea</taxon>
    </lineage>
</organism>
<reference evidence="3" key="1">
    <citation type="submission" date="2022-04" db="EMBL/GenBank/DDBJ databases">
        <title>Carnegiea gigantea Genome sequencing and assembly v2.</title>
        <authorList>
            <person name="Copetti D."/>
            <person name="Sanderson M.J."/>
            <person name="Burquez A."/>
            <person name="Wojciechowski M.F."/>
        </authorList>
    </citation>
    <scope>NUCLEOTIDE SEQUENCE</scope>
    <source>
        <strain evidence="3">SGP5-SGP5p</strain>
        <tissue evidence="3">Aerial part</tissue>
    </source>
</reference>
<accession>A0A9Q1KJ73</accession>
<dbReference type="PANTHER" id="PTHR47016">
    <property type="entry name" value="ATP-DEPENDENT CLP PROTEASE ATP-BINDING SUBUNIT CLPT1, CHLOROPLASTIC"/>
    <property type="match status" value="1"/>
</dbReference>
<dbReference type="InterPro" id="IPR044217">
    <property type="entry name" value="CLPT1/2"/>
</dbReference>
<dbReference type="PANTHER" id="PTHR47016:SF1">
    <property type="entry name" value="ATP-DEPENDENT CLP PROTEASE ATP-BINDING SUBUNIT CLPT1, CHLOROPLASTIC"/>
    <property type="match status" value="1"/>
</dbReference>
<dbReference type="Gene3D" id="1.10.1780.10">
    <property type="entry name" value="Clp, N-terminal domain"/>
    <property type="match status" value="1"/>
</dbReference>
<keyword evidence="4" id="KW-1185">Reference proteome</keyword>
<dbReference type="PROSITE" id="PS51903">
    <property type="entry name" value="CLP_R"/>
    <property type="match status" value="1"/>
</dbReference>
<protein>
    <recommendedName>
        <fullName evidence="2">Clp R domain-containing protein</fullName>
    </recommendedName>
</protein>
<evidence type="ECO:0000256" key="1">
    <source>
        <dbReference type="PROSITE-ProRule" id="PRU01251"/>
    </source>
</evidence>
<keyword evidence="1" id="KW-0677">Repeat</keyword>
<evidence type="ECO:0000259" key="2">
    <source>
        <dbReference type="PROSITE" id="PS51903"/>
    </source>
</evidence>
<evidence type="ECO:0000313" key="4">
    <source>
        <dbReference type="Proteomes" id="UP001153076"/>
    </source>
</evidence>
<comment type="caution">
    <text evidence="3">The sequence shown here is derived from an EMBL/GenBank/DDBJ whole genome shotgun (WGS) entry which is preliminary data.</text>
</comment>
<feature type="domain" description="Clp R" evidence="2">
    <location>
        <begin position="88"/>
        <end position="234"/>
    </location>
</feature>
<dbReference type="EMBL" id="JAKOGI010000112">
    <property type="protein sequence ID" value="KAJ8443796.1"/>
    <property type="molecule type" value="Genomic_DNA"/>
</dbReference>
<proteinExistence type="predicted"/>
<gene>
    <name evidence="3" type="ORF">Cgig2_017277</name>
</gene>